<reference evidence="5 6" key="1">
    <citation type="submission" date="2018-09" db="EMBL/GenBank/DDBJ databases">
        <title>Streptomyces sp. nov. DS1-2, an endophytic actinomycete isolated from roots of Dendrobium scabrilingue.</title>
        <authorList>
            <person name="Kuncharoen N."/>
            <person name="Kudo T."/>
            <person name="Ohkuma M."/>
            <person name="Yuki M."/>
            <person name="Tanasupawat S."/>
        </authorList>
    </citation>
    <scope>NUCLEOTIDE SEQUENCE [LARGE SCALE GENOMIC DNA]</scope>
    <source>
        <strain evidence="3 6">AZ1-7</strain>
        <strain evidence="4 5">DS1-2</strain>
    </source>
</reference>
<dbReference type="EMBL" id="RBDX01000058">
    <property type="protein sequence ID" value="RKN03111.1"/>
    <property type="molecule type" value="Genomic_DNA"/>
</dbReference>
<dbReference type="SUPFAM" id="SSF58026">
    <property type="entry name" value="Delta-sleep-inducing peptide immunoreactive peptide"/>
    <property type="match status" value="1"/>
</dbReference>
<name>A0A3A9VPU2_9ACTN</name>
<dbReference type="OrthoDB" id="4191708at2"/>
<organism evidence="3 6">
    <name type="scientific">Streptomyces radicis</name>
    <dbReference type="NCBI Taxonomy" id="1750517"/>
    <lineage>
        <taxon>Bacteria</taxon>
        <taxon>Bacillati</taxon>
        <taxon>Actinomycetota</taxon>
        <taxon>Actinomycetes</taxon>
        <taxon>Kitasatosporales</taxon>
        <taxon>Streptomycetaceae</taxon>
        <taxon>Streptomyces</taxon>
    </lineage>
</organism>
<keyword evidence="1" id="KW-0175">Coiled coil</keyword>
<dbReference type="RefSeq" id="WP_120700773.1">
    <property type="nucleotide sequence ID" value="NZ_RBDX01000058.1"/>
</dbReference>
<feature type="region of interest" description="Disordered" evidence="2">
    <location>
        <begin position="53"/>
        <end position="91"/>
    </location>
</feature>
<feature type="coiled-coil region" evidence="1">
    <location>
        <begin position="11"/>
        <end position="52"/>
    </location>
</feature>
<accession>A0A3A9VPU2</accession>
<gene>
    <name evidence="4" type="ORF">D7318_32095</name>
    <name evidence="3" type="ORF">D7319_32180</name>
</gene>
<dbReference type="Proteomes" id="UP000275024">
    <property type="component" value="Unassembled WGS sequence"/>
</dbReference>
<evidence type="ECO:0000256" key="1">
    <source>
        <dbReference type="SAM" id="Coils"/>
    </source>
</evidence>
<protein>
    <submittedName>
        <fullName evidence="3">Uncharacterized protein</fullName>
    </submittedName>
</protein>
<proteinExistence type="predicted"/>
<dbReference type="EMBL" id="RBDY01000057">
    <property type="protein sequence ID" value="RKN13045.1"/>
    <property type="molecule type" value="Genomic_DNA"/>
</dbReference>
<dbReference type="AlphaFoldDB" id="A0A3A9VPU2"/>
<comment type="caution">
    <text evidence="3">The sequence shown here is derived from an EMBL/GenBank/DDBJ whole genome shotgun (WGS) entry which is preliminary data.</text>
</comment>
<evidence type="ECO:0000256" key="2">
    <source>
        <dbReference type="SAM" id="MobiDB-lite"/>
    </source>
</evidence>
<sequence>MESEAAVASLLKRLDEEEAVVRGELDVLREKIAEAQDRLDRLDVTREVLRSLAGIGSGRQESSDPDGPGRNSSGSAAGHGSGGRDDPDWPLGVVEWEEGRERMLVLLAGAGRAMKVRDIAAAIGEDVSLVKRVETTRSRLKRLLKEKRVVEGPVGWFAIAPASDARAEGDARVR</sequence>
<keyword evidence="5" id="KW-1185">Reference proteome</keyword>
<evidence type="ECO:0000313" key="6">
    <source>
        <dbReference type="Proteomes" id="UP000275024"/>
    </source>
</evidence>
<evidence type="ECO:0000313" key="4">
    <source>
        <dbReference type="EMBL" id="RKN13045.1"/>
    </source>
</evidence>
<dbReference type="Proteomes" id="UP000268652">
    <property type="component" value="Unassembled WGS sequence"/>
</dbReference>
<evidence type="ECO:0000313" key="3">
    <source>
        <dbReference type="EMBL" id="RKN03111.1"/>
    </source>
</evidence>
<evidence type="ECO:0000313" key="5">
    <source>
        <dbReference type="Proteomes" id="UP000268652"/>
    </source>
</evidence>